<sequence length="160" mass="17489">MTRFAFPSPLGSGLLSCPYPPGLCEPQDQRAGGLALRAPGLLQSQGFSSSGYLTERVCGDWRTPWLSLGYTKLFLDQRSIIESLGVSSRMLATPGPPAPLRLCLRACWRSVRFILLSVRDHTYAPFHLVESQSSLLFPPWSSSVPVLAVVVQFLGNTHDG</sequence>
<protein>
    <submittedName>
        <fullName evidence="1">Uncharacterized protein</fullName>
    </submittedName>
</protein>
<accession>A0A9N7TSX9</accession>
<dbReference type="Proteomes" id="UP001153269">
    <property type="component" value="Unassembled WGS sequence"/>
</dbReference>
<dbReference type="AlphaFoldDB" id="A0A9N7TSX9"/>
<keyword evidence="2" id="KW-1185">Reference proteome</keyword>
<dbReference type="EMBL" id="CADEAL010000334">
    <property type="protein sequence ID" value="CAB1418581.1"/>
    <property type="molecule type" value="Genomic_DNA"/>
</dbReference>
<comment type="caution">
    <text evidence="1">The sequence shown here is derived from an EMBL/GenBank/DDBJ whole genome shotgun (WGS) entry which is preliminary data.</text>
</comment>
<dbReference type="PROSITE" id="PS51257">
    <property type="entry name" value="PROKAR_LIPOPROTEIN"/>
    <property type="match status" value="1"/>
</dbReference>
<gene>
    <name evidence="1" type="ORF">PLEPLA_LOCUS6407</name>
</gene>
<proteinExistence type="predicted"/>
<name>A0A9N7TSX9_PLEPL</name>
<evidence type="ECO:0000313" key="2">
    <source>
        <dbReference type="Proteomes" id="UP001153269"/>
    </source>
</evidence>
<organism evidence="1 2">
    <name type="scientific">Pleuronectes platessa</name>
    <name type="common">European plaice</name>
    <dbReference type="NCBI Taxonomy" id="8262"/>
    <lineage>
        <taxon>Eukaryota</taxon>
        <taxon>Metazoa</taxon>
        <taxon>Chordata</taxon>
        <taxon>Craniata</taxon>
        <taxon>Vertebrata</taxon>
        <taxon>Euteleostomi</taxon>
        <taxon>Actinopterygii</taxon>
        <taxon>Neopterygii</taxon>
        <taxon>Teleostei</taxon>
        <taxon>Neoteleostei</taxon>
        <taxon>Acanthomorphata</taxon>
        <taxon>Carangaria</taxon>
        <taxon>Pleuronectiformes</taxon>
        <taxon>Pleuronectoidei</taxon>
        <taxon>Pleuronectidae</taxon>
        <taxon>Pleuronectes</taxon>
    </lineage>
</organism>
<reference evidence="1" key="1">
    <citation type="submission" date="2020-03" db="EMBL/GenBank/DDBJ databases">
        <authorList>
            <person name="Weist P."/>
        </authorList>
    </citation>
    <scope>NUCLEOTIDE SEQUENCE</scope>
</reference>
<evidence type="ECO:0000313" key="1">
    <source>
        <dbReference type="EMBL" id="CAB1418581.1"/>
    </source>
</evidence>